<dbReference type="Proteomes" id="UP001477947">
    <property type="component" value="Chromosome"/>
</dbReference>
<dbReference type="InterPro" id="IPR011528">
    <property type="entry name" value="NERD"/>
</dbReference>
<gene>
    <name evidence="2" type="ORF">TPELB_33210</name>
</gene>
<evidence type="ECO:0000313" key="3">
    <source>
        <dbReference type="Proteomes" id="UP001477947"/>
    </source>
</evidence>
<protein>
    <recommendedName>
        <fullName evidence="1">NERD domain-containing protein</fullName>
    </recommendedName>
</protein>
<dbReference type="PROSITE" id="PS50965">
    <property type="entry name" value="NERD"/>
    <property type="match status" value="1"/>
</dbReference>
<evidence type="ECO:0000313" key="2">
    <source>
        <dbReference type="EMBL" id="XAM43006.1"/>
    </source>
</evidence>
<accession>A0ABZ3FIG2</accession>
<sequence length="73" mass="8671">MLKELIKSLFKQDKKTINTMDYEVKSQIKGNLGELRQEIRLDRLRRENYKSINNILIPNENKTSQIDHLVISN</sequence>
<name>A0ABZ3FIG2_9FIRM</name>
<dbReference type="Pfam" id="PF08378">
    <property type="entry name" value="NERD"/>
    <property type="match status" value="1"/>
</dbReference>
<dbReference type="RefSeq" id="WP_343337936.1">
    <property type="nucleotide sequence ID" value="NZ_CP154622.1"/>
</dbReference>
<keyword evidence="3" id="KW-1185">Reference proteome</keyword>
<reference evidence="2 3" key="1">
    <citation type="submission" date="2024-04" db="EMBL/GenBank/DDBJ databases">
        <title>Isolation and characterization of novel acetogenic strains of the genera Terrisporobacter and Acetoanaerobium.</title>
        <authorList>
            <person name="Boeer T."/>
            <person name="Schueler M.A."/>
            <person name="Lueschen A."/>
            <person name="Eysell L."/>
            <person name="Droege J."/>
            <person name="Heinemann M."/>
            <person name="Engelhardt L."/>
            <person name="Basen M."/>
            <person name="Daniel R."/>
        </authorList>
    </citation>
    <scope>NUCLEOTIDE SEQUENCE [LARGE SCALE GENOMIC DNA]</scope>
    <source>
        <strain evidence="2 3">ELB</strain>
    </source>
</reference>
<proteinExistence type="predicted"/>
<evidence type="ECO:0000259" key="1">
    <source>
        <dbReference type="PROSITE" id="PS50965"/>
    </source>
</evidence>
<organism evidence="2 3">
    <name type="scientific">Terrisporobacter petrolearius</name>
    <dbReference type="NCBI Taxonomy" id="1460447"/>
    <lineage>
        <taxon>Bacteria</taxon>
        <taxon>Bacillati</taxon>
        <taxon>Bacillota</taxon>
        <taxon>Clostridia</taxon>
        <taxon>Peptostreptococcales</taxon>
        <taxon>Peptostreptococcaceae</taxon>
        <taxon>Terrisporobacter</taxon>
    </lineage>
</organism>
<dbReference type="EMBL" id="CP154622">
    <property type="protein sequence ID" value="XAM43006.1"/>
    <property type="molecule type" value="Genomic_DNA"/>
</dbReference>
<feature type="domain" description="NERD" evidence="1">
    <location>
        <begin position="29"/>
        <end position="73"/>
    </location>
</feature>